<keyword evidence="2" id="KW-0732">Signal</keyword>
<evidence type="ECO:0000313" key="4">
    <source>
        <dbReference type="Proteomes" id="UP000321570"/>
    </source>
</evidence>
<name>A0A564YSI1_HYMDI</name>
<gene>
    <name evidence="3" type="ORF">WMSIL1_LOCUS9124</name>
</gene>
<evidence type="ECO:0000256" key="1">
    <source>
        <dbReference type="SAM" id="MobiDB-lite"/>
    </source>
</evidence>
<dbReference type="Proteomes" id="UP000321570">
    <property type="component" value="Unassembled WGS sequence"/>
</dbReference>
<proteinExistence type="predicted"/>
<reference evidence="3 4" key="1">
    <citation type="submission" date="2019-07" db="EMBL/GenBank/DDBJ databases">
        <authorList>
            <person name="Jastrzebski P J."/>
            <person name="Paukszto L."/>
            <person name="Jastrzebski P J."/>
        </authorList>
    </citation>
    <scope>NUCLEOTIDE SEQUENCE [LARGE SCALE GENOMIC DNA]</scope>
    <source>
        <strain evidence="3 4">WMS-il1</strain>
    </source>
</reference>
<protein>
    <submittedName>
        <fullName evidence="3">Uncharacterized protein</fullName>
    </submittedName>
</protein>
<accession>A0A564YSI1</accession>
<sequence>MSCVTAVSFIMLSRCWSLLDIVKAMLYLIEHPNFDSANNGYAHVDDISELEMKTKLLLAGLEVNGSAFQANEAWCEWARENNCLPTEEDEKRTKESESQIPSTSKCTEDDERDIKDDDTPHISLPTIEEINIDENDDYSITSSETAPSCAKFRYSVELDEQSYERYPRMYEGFESVSQRVDIWNPTDEKGVYKKTIYYFLETLCDAHHKDELGTSSHYLYCGDQLRDDQSNPDSCQTSSSCGWYPVYGSDIDYSYVNCGEYESSIDLGEFFNMAEPHVDRGLTRDFCPWALEDGLGCRDIFGRLFFDGERRGSDFECFLFADDESYQGSDGFGHLFNLGQSEENEEFEGEATASDTFDIDTELEDTECDNEEEVCVEENEEVENERVNNVHDDPISISSKSTKTYYEEYQGSGLMYECIDCNYHELNSAGSFNLNLNPQFMWLFRRTRWSIRFAPQQSVNLSMEDIKIPPWRASTARLLSDACRYCKVNKEAKNVVLLDPMALSPLSPVLNLMRHNRGPIPRLTGILWMTPVDAISPFYRVPIPAVPNAETNYPGPFSLRVLALGAFAANWVAWLSRIETSASLGTTRFLPFFLGKSIAACVLQPSSLGCGQSSLWDLWPLWLLRNVLKLSLCLSKLNFQPGPRNCDLNFFFPFSDLDEI</sequence>
<feature type="signal peptide" evidence="2">
    <location>
        <begin position="1"/>
        <end position="17"/>
    </location>
</feature>
<evidence type="ECO:0000313" key="3">
    <source>
        <dbReference type="EMBL" id="VUZ50231.1"/>
    </source>
</evidence>
<feature type="chain" id="PRO_5022207582" evidence="2">
    <location>
        <begin position="18"/>
        <end position="660"/>
    </location>
</feature>
<dbReference type="EMBL" id="CABIJS010000355">
    <property type="protein sequence ID" value="VUZ50231.1"/>
    <property type="molecule type" value="Genomic_DNA"/>
</dbReference>
<evidence type="ECO:0000256" key="2">
    <source>
        <dbReference type="SAM" id="SignalP"/>
    </source>
</evidence>
<dbReference type="AlphaFoldDB" id="A0A564YSI1"/>
<organism evidence="3 4">
    <name type="scientific">Hymenolepis diminuta</name>
    <name type="common">Rat tapeworm</name>
    <dbReference type="NCBI Taxonomy" id="6216"/>
    <lineage>
        <taxon>Eukaryota</taxon>
        <taxon>Metazoa</taxon>
        <taxon>Spiralia</taxon>
        <taxon>Lophotrochozoa</taxon>
        <taxon>Platyhelminthes</taxon>
        <taxon>Cestoda</taxon>
        <taxon>Eucestoda</taxon>
        <taxon>Cyclophyllidea</taxon>
        <taxon>Hymenolepididae</taxon>
        <taxon>Hymenolepis</taxon>
    </lineage>
</organism>
<keyword evidence="4" id="KW-1185">Reference proteome</keyword>
<feature type="region of interest" description="Disordered" evidence="1">
    <location>
        <begin position="85"/>
        <end position="122"/>
    </location>
</feature>